<comment type="caution">
    <text evidence="1">The sequence shown here is derived from an EMBL/GenBank/DDBJ whole genome shotgun (WGS) entry which is preliminary data.</text>
</comment>
<keyword evidence="2" id="KW-1185">Reference proteome</keyword>
<dbReference type="Proteomes" id="UP001183643">
    <property type="component" value="Unassembled WGS sequence"/>
</dbReference>
<protein>
    <submittedName>
        <fullName evidence="1">Uncharacterized protein</fullName>
    </submittedName>
</protein>
<reference evidence="1" key="1">
    <citation type="submission" date="2023-07" db="EMBL/GenBank/DDBJ databases">
        <title>Sequencing the genomes of 1000 actinobacteria strains.</title>
        <authorList>
            <person name="Klenk H.-P."/>
        </authorList>
    </citation>
    <scope>NUCLEOTIDE SEQUENCE</scope>
    <source>
        <strain evidence="1">DSM 44707</strain>
    </source>
</reference>
<accession>A0AAE3YK58</accession>
<name>A0AAE3YK58_9ACTN</name>
<evidence type="ECO:0000313" key="1">
    <source>
        <dbReference type="EMBL" id="MDR7274402.1"/>
    </source>
</evidence>
<gene>
    <name evidence="1" type="ORF">J2S41_001180</name>
</gene>
<evidence type="ECO:0000313" key="2">
    <source>
        <dbReference type="Proteomes" id="UP001183643"/>
    </source>
</evidence>
<proteinExistence type="predicted"/>
<dbReference type="RefSeq" id="WP_310364069.1">
    <property type="nucleotide sequence ID" value="NZ_JAVDYB010000001.1"/>
</dbReference>
<organism evidence="1 2">
    <name type="scientific">Catenuloplanes atrovinosus</name>
    <dbReference type="NCBI Taxonomy" id="137266"/>
    <lineage>
        <taxon>Bacteria</taxon>
        <taxon>Bacillati</taxon>
        <taxon>Actinomycetota</taxon>
        <taxon>Actinomycetes</taxon>
        <taxon>Micromonosporales</taxon>
        <taxon>Micromonosporaceae</taxon>
        <taxon>Catenuloplanes</taxon>
    </lineage>
</organism>
<dbReference type="EMBL" id="JAVDYB010000001">
    <property type="protein sequence ID" value="MDR7274402.1"/>
    <property type="molecule type" value="Genomic_DNA"/>
</dbReference>
<dbReference type="AlphaFoldDB" id="A0AAE3YK58"/>
<sequence length="64" mass="7285">MRVLITSLDCDGRRWRIQIEERRIRVFELLGGSVAAHGRTLRGLPELGAWLVTRELAPDDLTEA</sequence>